<dbReference type="RefSeq" id="WP_045056513.1">
    <property type="nucleotide sequence ID" value="NZ_CAWMDP010000024.1"/>
</dbReference>
<comment type="caution">
    <text evidence="1">The sequence shown here is derived from an EMBL/GenBank/DDBJ whole genome shotgun (WGS) entry which is preliminary data.</text>
</comment>
<protein>
    <submittedName>
        <fullName evidence="1">Uncharacterized protein</fullName>
    </submittedName>
</protein>
<reference evidence="1 2" key="1">
    <citation type="submission" date="2015-02" db="EMBL/GenBank/DDBJ databases">
        <title>Draft genome of a novel marine cyanobacterium (Chroococcales) isolated from South Atlantic Ocean.</title>
        <authorList>
            <person name="Rigonato J."/>
            <person name="Alvarenga D.O."/>
            <person name="Branco L.H."/>
            <person name="Varani A.M."/>
            <person name="Brandini F.P."/>
            <person name="Fiore M.F."/>
        </authorList>
    </citation>
    <scope>NUCLEOTIDE SEQUENCE [LARGE SCALE GENOMIC DNA]</scope>
    <source>
        <strain evidence="1 2">CENA595</strain>
    </source>
</reference>
<keyword evidence="2" id="KW-1185">Reference proteome</keyword>
<dbReference type="AlphaFoldDB" id="A0A0D8ZMV0"/>
<evidence type="ECO:0000313" key="1">
    <source>
        <dbReference type="EMBL" id="KJH70085.1"/>
    </source>
</evidence>
<gene>
    <name evidence="1" type="ORF">UH38_20305</name>
</gene>
<accession>A0A0D8ZMV0</accession>
<name>A0A0D8ZMV0_9CYAN</name>
<proteinExistence type="predicted"/>
<dbReference type="EMBL" id="JYON01000028">
    <property type="protein sequence ID" value="KJH70085.1"/>
    <property type="molecule type" value="Genomic_DNA"/>
</dbReference>
<organism evidence="1 2">
    <name type="scientific">Aliterella atlantica CENA595</name>
    <dbReference type="NCBI Taxonomy" id="1618023"/>
    <lineage>
        <taxon>Bacteria</taxon>
        <taxon>Bacillati</taxon>
        <taxon>Cyanobacteriota</taxon>
        <taxon>Cyanophyceae</taxon>
        <taxon>Chroococcidiopsidales</taxon>
        <taxon>Aliterellaceae</taxon>
        <taxon>Aliterella</taxon>
    </lineage>
</organism>
<dbReference type="OrthoDB" id="582303at2"/>
<dbReference type="Proteomes" id="UP000032452">
    <property type="component" value="Unassembled WGS sequence"/>
</dbReference>
<evidence type="ECO:0000313" key="2">
    <source>
        <dbReference type="Proteomes" id="UP000032452"/>
    </source>
</evidence>
<sequence length="220" mass="24939">MVTAFKQLELDLWGDLRSALDEPQAANFHELWQELERALAPLEKNQQLQVAADAISQIIEVYVKRANGILDGLELTDNINGPVLDDDFLSGLMRQSMSLDLSDLMEDLFDDAQIDVNPGSVVTLVDKKDAQAIARQARRLAKQDLLELAGKENISLWQSAIAHWMQQHQGAKVSLWQLQQTLGMPLVEVWLGLLHSPMPYQWDGQGEFYREAWDVWISDC</sequence>